<dbReference type="InterPro" id="IPR033404">
    <property type="entry name" value="DUF5111"/>
</dbReference>
<reference evidence="3 4" key="1">
    <citation type="submission" date="2024-06" db="EMBL/GenBank/DDBJ databases">
        <title>Soil Sphingobacterium thalpophilum.</title>
        <authorList>
            <person name="Yang J."/>
            <person name="Li J."/>
        </authorList>
    </citation>
    <scope>NUCLEOTIDE SEQUENCE [LARGE SCALE GENOMIC DNA]</scope>
    <source>
        <strain evidence="3 4">22g91tb</strain>
    </source>
</reference>
<evidence type="ECO:0000313" key="4">
    <source>
        <dbReference type="Proteomes" id="UP001566204"/>
    </source>
</evidence>
<proteinExistence type="predicted"/>
<dbReference type="Proteomes" id="UP001566204">
    <property type="component" value="Unassembled WGS sequence"/>
</dbReference>
<feature type="domain" description="SusE outer membrane protein" evidence="1">
    <location>
        <begin position="31"/>
        <end position="127"/>
    </location>
</feature>
<name>A0ABV4HB00_9SPHI</name>
<feature type="domain" description="DUF5111" evidence="2">
    <location>
        <begin position="157"/>
        <end position="252"/>
    </location>
</feature>
<dbReference type="InterPro" id="IPR013783">
    <property type="entry name" value="Ig-like_fold"/>
</dbReference>
<accession>A0ABV4HB00</accession>
<protein>
    <submittedName>
        <fullName evidence="3">DUF5111 domain-containing protein</fullName>
    </submittedName>
</protein>
<dbReference type="Pfam" id="PF17138">
    <property type="entry name" value="DUF5111"/>
    <property type="match status" value="1"/>
</dbReference>
<dbReference type="RefSeq" id="WP_028068712.1">
    <property type="nucleotide sequence ID" value="NZ_JBEOQA010000001.1"/>
</dbReference>
<organism evidence="3 4">
    <name type="scientific">Sphingobacterium thalpophilum</name>
    <dbReference type="NCBI Taxonomy" id="259"/>
    <lineage>
        <taxon>Bacteria</taxon>
        <taxon>Pseudomonadati</taxon>
        <taxon>Bacteroidota</taxon>
        <taxon>Sphingobacteriia</taxon>
        <taxon>Sphingobacteriales</taxon>
        <taxon>Sphingobacteriaceae</taxon>
        <taxon>Sphingobacterium</taxon>
    </lineage>
</organism>
<dbReference type="Gene3D" id="2.60.40.10">
    <property type="entry name" value="Immunoglobulins"/>
    <property type="match status" value="1"/>
</dbReference>
<comment type="caution">
    <text evidence="3">The sequence shown here is derived from an EMBL/GenBank/DDBJ whole genome shotgun (WGS) entry which is preliminary data.</text>
</comment>
<sequence>MMKQLTLYILALFFFACKKEGGLPAVTGMAPAVLHSSATEVSLRADDRKGLALQLIWDEASPESALPMAQSALKNKVEIAADASFAAIAKSTEQVAASLSYTHEQLNSLVLGMGFVPGEKKNIYVRIASRLGANVDWVYSNVVAVAVTPYEPVQEAAYLYIANKDLTQFPWKLCSRKEDGFYDGFAKLDQWYNFYLTNEESASAPVIYGSYPLDGSQYILYSGADRWNCWTSKGGYLYISADVNKMTWKETAVESLTVAGDFNGWSATATPMQYDQSTKVWKATITTTAVEKWGIKVLINGSWTWFFGASESEGGCALYTADGNGFAYNQVGTHTLVLDLSDPKAFKYRVE</sequence>
<dbReference type="SUPFAM" id="SSF81296">
    <property type="entry name" value="E set domains"/>
    <property type="match status" value="1"/>
</dbReference>
<dbReference type="Pfam" id="PF14292">
    <property type="entry name" value="SusE"/>
    <property type="match status" value="1"/>
</dbReference>
<keyword evidence="4" id="KW-1185">Reference proteome</keyword>
<dbReference type="InterPro" id="IPR025970">
    <property type="entry name" value="SusE"/>
</dbReference>
<dbReference type="EMBL" id="JBEOQB010000002">
    <property type="protein sequence ID" value="MEZ0451671.1"/>
    <property type="molecule type" value="Genomic_DNA"/>
</dbReference>
<dbReference type="InterPro" id="IPR014756">
    <property type="entry name" value="Ig_E-set"/>
</dbReference>
<evidence type="ECO:0000259" key="2">
    <source>
        <dbReference type="Pfam" id="PF17138"/>
    </source>
</evidence>
<evidence type="ECO:0000259" key="1">
    <source>
        <dbReference type="Pfam" id="PF14292"/>
    </source>
</evidence>
<evidence type="ECO:0000313" key="3">
    <source>
        <dbReference type="EMBL" id="MEZ0451671.1"/>
    </source>
</evidence>
<dbReference type="PROSITE" id="PS51257">
    <property type="entry name" value="PROKAR_LIPOPROTEIN"/>
    <property type="match status" value="1"/>
</dbReference>
<gene>
    <name evidence="3" type="ORF">ABTW24_08705</name>
</gene>